<feature type="transmembrane region" description="Helical" evidence="1">
    <location>
        <begin position="84"/>
        <end position="105"/>
    </location>
</feature>
<name>A0A846M2C0_9ACTN</name>
<dbReference type="AlphaFoldDB" id="A0A846M2C0"/>
<feature type="transmembrane region" description="Helical" evidence="1">
    <location>
        <begin position="49"/>
        <end position="77"/>
    </location>
</feature>
<organism evidence="3 4">
    <name type="scientific">Modestobacter marinus</name>
    <dbReference type="NCBI Taxonomy" id="477641"/>
    <lineage>
        <taxon>Bacteria</taxon>
        <taxon>Bacillati</taxon>
        <taxon>Actinomycetota</taxon>
        <taxon>Actinomycetes</taxon>
        <taxon>Geodermatophilales</taxon>
        <taxon>Geodermatophilaceae</taxon>
        <taxon>Modestobacter</taxon>
    </lineage>
</organism>
<reference evidence="2" key="1">
    <citation type="journal article" date="2014" name="Int. J. Syst. Evol. Microbiol.">
        <title>Complete genome of a new Firmicutes species belonging to the dominant human colonic microbiota ('Ruminococcus bicirculans') reveals two chromosomes and a selective capacity to utilize plant glucans.</title>
        <authorList>
            <consortium name="NISC Comparative Sequencing Program"/>
            <person name="Wegmann U."/>
            <person name="Louis P."/>
            <person name="Goesmann A."/>
            <person name="Henrissat B."/>
            <person name="Duncan S.H."/>
            <person name="Flint H.J."/>
        </authorList>
    </citation>
    <scope>NUCLEOTIDE SEQUENCE</scope>
    <source>
        <strain evidence="2">CGMCC 4.5581</strain>
    </source>
</reference>
<keyword evidence="1" id="KW-0812">Transmembrane</keyword>
<protein>
    <submittedName>
        <fullName evidence="3">Uncharacterized protein</fullName>
    </submittedName>
</protein>
<sequence>MTAAVAAPPRVPMRRVLLTCALVLALQTAVLLAAGRSLHEVLLPGLLVLVVAFGLVFCLGAVTVAGFATGAAAAGLVVLQPGTLLPVLGGAALLAVGCGIAPGWARVEAWQAAQSRPLTAEEEAAVARRAPGVDRSRAWSRGLRDHWRSDRVLAAFLVLSFHPVLAASSLWFVDWTQRR</sequence>
<comment type="caution">
    <text evidence="3">The sequence shown here is derived from an EMBL/GenBank/DDBJ whole genome shotgun (WGS) entry which is preliminary data.</text>
</comment>
<gene>
    <name evidence="3" type="ORF">FB380_004287</name>
    <name evidence="2" type="ORF">GCM10011589_42360</name>
</gene>
<reference evidence="3 4" key="3">
    <citation type="submission" date="2020-02" db="EMBL/GenBank/DDBJ databases">
        <title>Sequencing the genomes of 1000 actinobacteria strains.</title>
        <authorList>
            <person name="Klenk H.-P."/>
        </authorList>
    </citation>
    <scope>NUCLEOTIDE SEQUENCE [LARGE SCALE GENOMIC DNA]</scope>
    <source>
        <strain evidence="3 4">DSM 45201</strain>
    </source>
</reference>
<dbReference type="Proteomes" id="UP000552836">
    <property type="component" value="Unassembled WGS sequence"/>
</dbReference>
<dbReference type="Proteomes" id="UP000648663">
    <property type="component" value="Unassembled WGS sequence"/>
</dbReference>
<evidence type="ECO:0000313" key="5">
    <source>
        <dbReference type="Proteomes" id="UP000648663"/>
    </source>
</evidence>
<accession>A0A846M2C0</accession>
<keyword evidence="5" id="KW-1185">Reference proteome</keyword>
<reference evidence="2" key="4">
    <citation type="submission" date="2024-05" db="EMBL/GenBank/DDBJ databases">
        <authorList>
            <person name="Sun Q."/>
            <person name="Zhou Y."/>
        </authorList>
    </citation>
    <scope>NUCLEOTIDE SEQUENCE</scope>
    <source>
        <strain evidence="2">CGMCC 4.5581</strain>
    </source>
</reference>
<dbReference type="EMBL" id="JAAMPA010000003">
    <property type="protein sequence ID" value="NIH69789.1"/>
    <property type="molecule type" value="Genomic_DNA"/>
</dbReference>
<keyword evidence="1" id="KW-1133">Transmembrane helix</keyword>
<evidence type="ECO:0000313" key="3">
    <source>
        <dbReference type="EMBL" id="NIH69789.1"/>
    </source>
</evidence>
<dbReference type="RefSeq" id="WP_166757369.1">
    <property type="nucleotide sequence ID" value="NZ_BAABJU010000011.1"/>
</dbReference>
<dbReference type="EMBL" id="BMMI01000009">
    <property type="protein sequence ID" value="GGL81590.1"/>
    <property type="molecule type" value="Genomic_DNA"/>
</dbReference>
<reference evidence="5" key="2">
    <citation type="journal article" date="2019" name="Int. J. Syst. Evol. Microbiol.">
        <title>The Global Catalogue of Microorganisms (GCM) 10K type strain sequencing project: providing services to taxonomists for standard genome sequencing and annotation.</title>
        <authorList>
            <consortium name="The Broad Institute Genomics Platform"/>
            <consortium name="The Broad Institute Genome Sequencing Center for Infectious Disease"/>
            <person name="Wu L."/>
            <person name="Ma J."/>
        </authorList>
    </citation>
    <scope>NUCLEOTIDE SEQUENCE [LARGE SCALE GENOMIC DNA]</scope>
    <source>
        <strain evidence="5">CGMCC 4.5581</strain>
    </source>
</reference>
<evidence type="ECO:0000313" key="4">
    <source>
        <dbReference type="Proteomes" id="UP000552836"/>
    </source>
</evidence>
<evidence type="ECO:0000256" key="1">
    <source>
        <dbReference type="SAM" id="Phobius"/>
    </source>
</evidence>
<feature type="transmembrane region" description="Helical" evidence="1">
    <location>
        <begin position="152"/>
        <end position="173"/>
    </location>
</feature>
<keyword evidence="1" id="KW-0472">Membrane</keyword>
<proteinExistence type="predicted"/>
<evidence type="ECO:0000313" key="2">
    <source>
        <dbReference type="EMBL" id="GGL81590.1"/>
    </source>
</evidence>